<name>A0ABQ1RA09_9ALTE</name>
<evidence type="ECO:0000313" key="2">
    <source>
        <dbReference type="Proteomes" id="UP000614272"/>
    </source>
</evidence>
<protein>
    <submittedName>
        <fullName evidence="1">Kinase</fullName>
    </submittedName>
</protein>
<organism evidence="1 2">
    <name type="scientific">Lacimicrobium alkaliphilum</name>
    <dbReference type="NCBI Taxonomy" id="1526571"/>
    <lineage>
        <taxon>Bacteria</taxon>
        <taxon>Pseudomonadati</taxon>
        <taxon>Pseudomonadota</taxon>
        <taxon>Gammaproteobacteria</taxon>
        <taxon>Alteromonadales</taxon>
        <taxon>Alteromonadaceae</taxon>
        <taxon>Lacimicrobium</taxon>
    </lineage>
</organism>
<dbReference type="Gene3D" id="3.40.50.300">
    <property type="entry name" value="P-loop containing nucleotide triphosphate hydrolases"/>
    <property type="match status" value="1"/>
</dbReference>
<dbReference type="PANTHER" id="PTHR10285">
    <property type="entry name" value="URIDINE KINASE"/>
    <property type="match status" value="1"/>
</dbReference>
<dbReference type="GO" id="GO:0016301">
    <property type="term" value="F:kinase activity"/>
    <property type="evidence" value="ECO:0007669"/>
    <property type="project" value="UniProtKB-KW"/>
</dbReference>
<reference evidence="2" key="1">
    <citation type="journal article" date="2019" name="Int. J. Syst. Evol. Microbiol.">
        <title>The Global Catalogue of Microorganisms (GCM) 10K type strain sequencing project: providing services to taxonomists for standard genome sequencing and annotation.</title>
        <authorList>
            <consortium name="The Broad Institute Genomics Platform"/>
            <consortium name="The Broad Institute Genome Sequencing Center for Infectious Disease"/>
            <person name="Wu L."/>
            <person name="Ma J."/>
        </authorList>
    </citation>
    <scope>NUCLEOTIDE SEQUENCE [LARGE SCALE GENOMIC DNA]</scope>
    <source>
        <strain evidence="2">CGMCC 1.12923</strain>
    </source>
</reference>
<keyword evidence="2" id="KW-1185">Reference proteome</keyword>
<dbReference type="SUPFAM" id="SSF52540">
    <property type="entry name" value="P-loop containing nucleoside triphosphate hydrolases"/>
    <property type="match status" value="1"/>
</dbReference>
<gene>
    <name evidence="1" type="ORF">GCM10011357_15470</name>
</gene>
<proteinExistence type="predicted"/>
<accession>A0ABQ1RA09</accession>
<keyword evidence="1" id="KW-0418">Kinase</keyword>
<sequence>MVSLAGNSGKHLHMPDDVQQYWWPLAERVSAQSRPYVLGINGAQGSGKTTLARNLQSMLVQTLGLQVAVLSIDDLYHTRAQRRWLAEHIHPLLLTRGVPGTHDVILGLELIRRFRAGLNLQLPRFDKSGDDRALQPEWLQGPVDILIIEGWCLGAQPQPEKQLTRPLNSLEATQDPHGIWRQYVNRCLGEDYRRLFAQLDELIVLQAPDWQTVVDWRSEQEQKLIQRTGKGMDHSELAEFMLCYQRLTEHQLANPPTAFGGIYRLGKQRQILSVEENNV</sequence>
<evidence type="ECO:0000313" key="1">
    <source>
        <dbReference type="EMBL" id="GGD61081.1"/>
    </source>
</evidence>
<dbReference type="Proteomes" id="UP000614272">
    <property type="component" value="Unassembled WGS sequence"/>
</dbReference>
<dbReference type="InterPro" id="IPR027417">
    <property type="entry name" value="P-loop_NTPase"/>
</dbReference>
<dbReference type="EMBL" id="BMGJ01000005">
    <property type="protein sequence ID" value="GGD61081.1"/>
    <property type="molecule type" value="Genomic_DNA"/>
</dbReference>
<comment type="caution">
    <text evidence="1">The sequence shown here is derived from an EMBL/GenBank/DDBJ whole genome shotgun (WGS) entry which is preliminary data.</text>
</comment>
<keyword evidence="1" id="KW-0808">Transferase</keyword>